<comment type="caution">
    <text evidence="1">The sequence shown here is derived from an EMBL/GenBank/DDBJ whole genome shotgun (WGS) entry which is preliminary data.</text>
</comment>
<gene>
    <name evidence="1" type="ORF">EV184_1311</name>
</gene>
<sequence length="107" mass="11667">MQQSLALTRPAPAIPRLAGSASRQSVGHVLAAEDAQREHLGGCQVWPEIGMKVTANWRNGRVPVAMLHPIIDDDPQGSHRAPCDSGFERLRRQMDKLSAAAKLTHAR</sequence>
<evidence type="ECO:0000313" key="1">
    <source>
        <dbReference type="EMBL" id="TCN19254.1"/>
    </source>
</evidence>
<name>A0A4R2B1A9_9HYPH</name>
<dbReference type="EMBL" id="SLVU01000031">
    <property type="protein sequence ID" value="TCN19254.1"/>
    <property type="molecule type" value="Genomic_DNA"/>
</dbReference>
<reference evidence="1 2" key="1">
    <citation type="submission" date="2019-03" db="EMBL/GenBank/DDBJ databases">
        <title>Genomic Encyclopedia of Type Strains, Phase IV (KMG-V): Genome sequencing to study the core and pangenomes of soil and plant-associated prokaryotes.</title>
        <authorList>
            <person name="Whitman W."/>
        </authorList>
    </citation>
    <scope>NUCLEOTIDE SEQUENCE [LARGE SCALE GENOMIC DNA]</scope>
    <source>
        <strain evidence="1 2">23C40</strain>
    </source>
</reference>
<accession>A0A4R2B1A9</accession>
<evidence type="ECO:0000313" key="2">
    <source>
        <dbReference type="Proteomes" id="UP000295043"/>
    </source>
</evidence>
<organism evidence="1 2">
    <name type="scientific">Sinorhizobium americanum</name>
    <dbReference type="NCBI Taxonomy" id="194963"/>
    <lineage>
        <taxon>Bacteria</taxon>
        <taxon>Pseudomonadati</taxon>
        <taxon>Pseudomonadota</taxon>
        <taxon>Alphaproteobacteria</taxon>
        <taxon>Hyphomicrobiales</taxon>
        <taxon>Rhizobiaceae</taxon>
        <taxon>Sinorhizobium/Ensifer group</taxon>
        <taxon>Sinorhizobium</taxon>
    </lineage>
</organism>
<dbReference type="AlphaFoldDB" id="A0A4R2B1A9"/>
<proteinExistence type="predicted"/>
<protein>
    <submittedName>
        <fullName evidence="1">Uncharacterized protein</fullName>
    </submittedName>
</protein>
<dbReference type="Proteomes" id="UP000295043">
    <property type="component" value="Unassembled WGS sequence"/>
</dbReference>